<evidence type="ECO:0000313" key="3">
    <source>
        <dbReference type="Proteomes" id="UP000078225"/>
    </source>
</evidence>
<comment type="caution">
    <text evidence="2">The sequence shown here is derived from an EMBL/GenBank/DDBJ whole genome shotgun (WGS) entry which is preliminary data.</text>
</comment>
<dbReference type="AlphaFoldDB" id="A0A1B7L9M7"/>
<dbReference type="Proteomes" id="UP000078225">
    <property type="component" value="Unassembled WGS sequence"/>
</dbReference>
<sequence length="230" mass="25091">MFTHVEKSRKLQTRAVTQKKNTENYGHELVDNRAETIKQRQSQEVASQGQSSSVRTAVVARLFDNQVVQRLKGAKGTAQEDKPVPYTLNQEFITKHVANNIGEAVSVTEARIDTGGPPGIVAGTAPNNLAKRADWESAIDNSDALVPPAGEWSGEDYGDTSDNWEERLVKVEVNGWEAIGTKGNVTAKVANNKKYLGGKWSVTNCKFDEKSDSYIDATGNVSVDISHLTS</sequence>
<name>A0A1B7L9M7_9ENTR</name>
<protein>
    <submittedName>
        <fullName evidence="2">Uncharacterized protein</fullName>
    </submittedName>
</protein>
<gene>
    <name evidence="2" type="ORF">A9B99_04230</name>
</gene>
<reference evidence="3" key="1">
    <citation type="submission" date="2016-05" db="EMBL/GenBank/DDBJ databases">
        <authorList>
            <person name="Behera P."/>
            <person name="Vaishampayan P."/>
            <person name="Singh N."/>
            <person name="Raina V."/>
            <person name="Suar M."/>
            <person name="Pattnaik A."/>
            <person name="Rastogi G."/>
        </authorList>
    </citation>
    <scope>NUCLEOTIDE SEQUENCE [LARGE SCALE GENOMIC DNA]</scope>
    <source>
        <strain evidence="3">MP23</strain>
    </source>
</reference>
<dbReference type="EMBL" id="LYRP01000001">
    <property type="protein sequence ID" value="OAT78911.1"/>
    <property type="molecule type" value="Genomic_DNA"/>
</dbReference>
<evidence type="ECO:0000313" key="2">
    <source>
        <dbReference type="EMBL" id="OAT78911.1"/>
    </source>
</evidence>
<dbReference type="STRING" id="1691903.A9B99_04230"/>
<feature type="compositionally biased region" description="Basic and acidic residues" evidence="1">
    <location>
        <begin position="20"/>
        <end position="29"/>
    </location>
</feature>
<feature type="region of interest" description="Disordered" evidence="1">
    <location>
        <begin position="1"/>
        <end position="29"/>
    </location>
</feature>
<proteinExistence type="predicted"/>
<organism evidence="2 3">
    <name type="scientific">Mangrovibacter phragmitis</name>
    <dbReference type="NCBI Taxonomy" id="1691903"/>
    <lineage>
        <taxon>Bacteria</taxon>
        <taxon>Pseudomonadati</taxon>
        <taxon>Pseudomonadota</taxon>
        <taxon>Gammaproteobacteria</taxon>
        <taxon>Enterobacterales</taxon>
        <taxon>Enterobacteriaceae</taxon>
        <taxon>Mangrovibacter</taxon>
    </lineage>
</organism>
<keyword evidence="3" id="KW-1185">Reference proteome</keyword>
<accession>A0A1B7L9M7</accession>
<dbReference type="RefSeq" id="WP_064594910.1">
    <property type="nucleotide sequence ID" value="NZ_LYRP01000001.1"/>
</dbReference>
<evidence type="ECO:0000256" key="1">
    <source>
        <dbReference type="SAM" id="MobiDB-lite"/>
    </source>
</evidence>